<reference evidence="1" key="1">
    <citation type="submission" date="2019-08" db="EMBL/GenBank/DDBJ databases">
        <authorList>
            <person name="Kucharzyk K."/>
            <person name="Murdoch R.W."/>
            <person name="Higgins S."/>
            <person name="Loffler F."/>
        </authorList>
    </citation>
    <scope>NUCLEOTIDE SEQUENCE</scope>
</reference>
<sequence>MRCGDFADRSDSTRSRRMHRRRDVALRFGDELTFQHHLADQHDRSRRLPDMLLQGDVQALGQGEFAQRRIGCRALVVVRMDAPAGGFQVVQELLDQSHDALLRRPPLPAWARPSVAA</sequence>
<dbReference type="AlphaFoldDB" id="A0A645IAY9"/>
<gene>
    <name evidence="1" type="ORF">SDC9_196032</name>
</gene>
<protein>
    <submittedName>
        <fullName evidence="1">Uncharacterized protein</fullName>
    </submittedName>
</protein>
<organism evidence="1">
    <name type="scientific">bioreactor metagenome</name>
    <dbReference type="NCBI Taxonomy" id="1076179"/>
    <lineage>
        <taxon>unclassified sequences</taxon>
        <taxon>metagenomes</taxon>
        <taxon>ecological metagenomes</taxon>
    </lineage>
</organism>
<comment type="caution">
    <text evidence="1">The sequence shown here is derived from an EMBL/GenBank/DDBJ whole genome shotgun (WGS) entry which is preliminary data.</text>
</comment>
<dbReference type="AntiFam" id="ANF00130">
    <property type="entry name" value="Shadow ORF (opposite rnfC)"/>
</dbReference>
<accession>A0A645IAY9</accession>
<dbReference type="EMBL" id="VSSQ01110747">
    <property type="protein sequence ID" value="MPN48425.1"/>
    <property type="molecule type" value="Genomic_DNA"/>
</dbReference>
<name>A0A645IAY9_9ZZZZ</name>
<proteinExistence type="predicted"/>
<evidence type="ECO:0000313" key="1">
    <source>
        <dbReference type="EMBL" id="MPN48425.1"/>
    </source>
</evidence>